<organism evidence="3 4">
    <name type="scientific">Thermogutta terrifontis</name>
    <dbReference type="NCBI Taxonomy" id="1331910"/>
    <lineage>
        <taxon>Bacteria</taxon>
        <taxon>Pseudomonadati</taxon>
        <taxon>Planctomycetota</taxon>
        <taxon>Planctomycetia</taxon>
        <taxon>Pirellulales</taxon>
        <taxon>Thermoguttaceae</taxon>
        <taxon>Thermogutta</taxon>
    </lineage>
</organism>
<feature type="region of interest" description="Disordered" evidence="1">
    <location>
        <begin position="167"/>
        <end position="189"/>
    </location>
</feature>
<evidence type="ECO:0000313" key="4">
    <source>
        <dbReference type="Proteomes" id="UP000215086"/>
    </source>
</evidence>
<gene>
    <name evidence="3" type="ORF">THTE_3699</name>
</gene>
<reference evidence="3 4" key="1">
    <citation type="journal article" name="Front. Microbiol.">
        <title>Sugar Metabolism of the First Thermophilic Planctomycete Thermogutta terrifontis: Comparative Genomic and Transcriptomic Approaches.</title>
        <authorList>
            <person name="Elcheninov A.G."/>
            <person name="Menzel P."/>
            <person name="Gudbergsdottir S.R."/>
            <person name="Slesarev A.I."/>
            <person name="Kadnikov V.V."/>
            <person name="Krogh A."/>
            <person name="Bonch-Osmolovskaya E.A."/>
            <person name="Peng X."/>
            <person name="Kublanov I.V."/>
        </authorList>
    </citation>
    <scope>NUCLEOTIDE SEQUENCE [LARGE SCALE GENOMIC DNA]</scope>
    <source>
        <strain evidence="3 4">R1</strain>
    </source>
</reference>
<proteinExistence type="predicted"/>
<dbReference type="PROSITE" id="PS51352">
    <property type="entry name" value="THIOREDOXIN_2"/>
    <property type="match status" value="1"/>
</dbReference>
<keyword evidence="4" id="KW-1185">Reference proteome</keyword>
<protein>
    <recommendedName>
        <fullName evidence="2">Thioredoxin domain-containing protein</fullName>
    </recommendedName>
</protein>
<dbReference type="Proteomes" id="UP000215086">
    <property type="component" value="Chromosome"/>
</dbReference>
<sequence>MEELLKPSGIVESTAPQVIAPVTLDKLQGHVTVVVFWGPWIPTSEEAVSRLAGMLPVTTRKDFRFVAVACPPPPDRTLPEDFLVWTHTTWQGLHVPTLCYVDLERTSQYRFLLLAQPEVSEAATLPPLPIPTIVLLDRNGLIRAVWTGWLPGYDRQVSQMVDRLLGPSVSETSQSPADSGTSVPSPESR</sequence>
<dbReference type="InterPro" id="IPR036249">
    <property type="entry name" value="Thioredoxin-like_sf"/>
</dbReference>
<dbReference type="KEGG" id="ttf:THTE_3699"/>
<dbReference type="AlphaFoldDB" id="A0A286RK15"/>
<dbReference type="EMBL" id="CP018477">
    <property type="protein sequence ID" value="ASV76300.1"/>
    <property type="molecule type" value="Genomic_DNA"/>
</dbReference>
<dbReference type="InterPro" id="IPR013766">
    <property type="entry name" value="Thioredoxin_domain"/>
</dbReference>
<name>A0A286RK15_9BACT</name>
<accession>A0A286RK15</accession>
<evidence type="ECO:0000259" key="2">
    <source>
        <dbReference type="PROSITE" id="PS51352"/>
    </source>
</evidence>
<feature type="compositionally biased region" description="Polar residues" evidence="1">
    <location>
        <begin position="169"/>
        <end position="189"/>
    </location>
</feature>
<feature type="domain" description="Thioredoxin" evidence="2">
    <location>
        <begin position="1"/>
        <end position="166"/>
    </location>
</feature>
<evidence type="ECO:0000313" key="3">
    <source>
        <dbReference type="EMBL" id="ASV76300.1"/>
    </source>
</evidence>
<dbReference type="Gene3D" id="3.40.30.10">
    <property type="entry name" value="Glutaredoxin"/>
    <property type="match status" value="1"/>
</dbReference>
<evidence type="ECO:0000256" key="1">
    <source>
        <dbReference type="SAM" id="MobiDB-lite"/>
    </source>
</evidence>
<dbReference type="SUPFAM" id="SSF52833">
    <property type="entry name" value="Thioredoxin-like"/>
    <property type="match status" value="1"/>
</dbReference>